<comment type="caution">
    <text evidence="7">The sequence shown here is derived from an EMBL/GenBank/DDBJ whole genome shotgun (WGS) entry which is preliminary data.</text>
</comment>
<feature type="transmembrane region" description="Helical" evidence="6">
    <location>
        <begin position="224"/>
        <end position="246"/>
    </location>
</feature>
<evidence type="ECO:0000256" key="4">
    <source>
        <dbReference type="ARBA" id="ARBA00022989"/>
    </source>
</evidence>
<feature type="transmembrane region" description="Helical" evidence="6">
    <location>
        <begin position="315"/>
        <end position="338"/>
    </location>
</feature>
<keyword evidence="8" id="KW-1185">Reference proteome</keyword>
<accession>A0A8J5LTZ0</accession>
<dbReference type="PANTHER" id="PTHR11206">
    <property type="entry name" value="MULTIDRUG RESISTANCE PROTEIN"/>
    <property type="match status" value="1"/>
</dbReference>
<keyword evidence="4 6" id="KW-1133">Transmembrane helix</keyword>
<sequence length="486" mass="53069">MCSRRTIKIKVMESAPVEEVAGGESLVSQVLEESKKLWRIGGPAVIIRLSTFGSFIVTQSYIGYCGETELASYALVLSLVVRLCHGIMVGMSSATETLCGQAFGAKKYQAMGVYLQRSWLVFGAVATLLLPLFVCASPFFKALGQTHELSDAARPIALMFIPYHYASVFFISMQMFLQSQLKNFVIALLALPSFLLHMLLSWIAVVKLNWGVAGAAASLNAYGWIMVLGEFIYVGGGWCSLTWTGFSREAFRELLPVLKLSVSSGIMICLQVWNNAAVVFLAGYMKNAKTSLAALSICVRVSNELGKGSAKSAKFAIKVATLNSLIVGCFFLVLFLIIGKRVSYLFTDSEEVAKYCAGHAFNFFPPNARQTRSSMATGQQLINLFRTRSPAGAAIGAGYQSAVAYVNLVCFYIIGFPLGIILGCKTDLHVKGIWIGTLCGSAVQILILIRMTIKTDWEQQVEIAKARLSRWQVPSSQAEESNDQMI</sequence>
<evidence type="ECO:0000256" key="5">
    <source>
        <dbReference type="ARBA" id="ARBA00023136"/>
    </source>
</evidence>
<comment type="caution">
    <text evidence="6">Lacks conserved residue(s) required for the propagation of feature annotation.</text>
</comment>
<comment type="subcellular location">
    <subcellularLocation>
        <location evidence="1">Membrane</location>
        <topology evidence="1">Multi-pass membrane protein</topology>
    </subcellularLocation>
</comment>
<comment type="similarity">
    <text evidence="2 6">Belongs to the multi antimicrobial extrusion (MATE) (TC 2.A.66.1) family.</text>
</comment>
<feature type="transmembrane region" description="Helical" evidence="6">
    <location>
        <begin position="258"/>
        <end position="285"/>
    </location>
</feature>
<dbReference type="GO" id="GO:0042910">
    <property type="term" value="F:xenobiotic transmembrane transporter activity"/>
    <property type="evidence" value="ECO:0007669"/>
    <property type="project" value="InterPro"/>
</dbReference>
<name>A0A8J5LTZ0_ZINOF</name>
<dbReference type="EMBL" id="JACMSC010000004">
    <property type="protein sequence ID" value="KAG6525674.1"/>
    <property type="molecule type" value="Genomic_DNA"/>
</dbReference>
<dbReference type="InterPro" id="IPR002528">
    <property type="entry name" value="MATE_fam"/>
</dbReference>
<dbReference type="CDD" id="cd13132">
    <property type="entry name" value="MATE_eukaryotic"/>
    <property type="match status" value="1"/>
</dbReference>
<keyword evidence="5 6" id="KW-0472">Membrane</keyword>
<dbReference type="Pfam" id="PF01554">
    <property type="entry name" value="MatE"/>
    <property type="match status" value="1"/>
</dbReference>
<organism evidence="7 8">
    <name type="scientific">Zingiber officinale</name>
    <name type="common">Ginger</name>
    <name type="synonym">Amomum zingiber</name>
    <dbReference type="NCBI Taxonomy" id="94328"/>
    <lineage>
        <taxon>Eukaryota</taxon>
        <taxon>Viridiplantae</taxon>
        <taxon>Streptophyta</taxon>
        <taxon>Embryophyta</taxon>
        <taxon>Tracheophyta</taxon>
        <taxon>Spermatophyta</taxon>
        <taxon>Magnoliopsida</taxon>
        <taxon>Liliopsida</taxon>
        <taxon>Zingiberales</taxon>
        <taxon>Zingiberaceae</taxon>
        <taxon>Zingiber</taxon>
    </lineage>
</organism>
<feature type="transmembrane region" description="Helical" evidence="6">
    <location>
        <begin position="152"/>
        <end position="172"/>
    </location>
</feature>
<evidence type="ECO:0000256" key="2">
    <source>
        <dbReference type="ARBA" id="ARBA00010199"/>
    </source>
</evidence>
<feature type="transmembrane region" description="Helical" evidence="6">
    <location>
        <begin position="402"/>
        <end position="422"/>
    </location>
</feature>
<evidence type="ECO:0000313" key="7">
    <source>
        <dbReference type="EMBL" id="KAG6525674.1"/>
    </source>
</evidence>
<feature type="transmembrane region" description="Helical" evidence="6">
    <location>
        <begin position="119"/>
        <end position="140"/>
    </location>
</feature>
<proteinExistence type="inferred from homology"/>
<dbReference type="Proteomes" id="UP000734854">
    <property type="component" value="Unassembled WGS sequence"/>
</dbReference>
<dbReference type="GO" id="GO:1990961">
    <property type="term" value="P:xenobiotic detoxification by transmembrane export across the plasma membrane"/>
    <property type="evidence" value="ECO:0007669"/>
    <property type="project" value="InterPro"/>
</dbReference>
<feature type="transmembrane region" description="Helical" evidence="6">
    <location>
        <begin position="184"/>
        <end position="204"/>
    </location>
</feature>
<evidence type="ECO:0000256" key="1">
    <source>
        <dbReference type="ARBA" id="ARBA00004141"/>
    </source>
</evidence>
<dbReference type="AlphaFoldDB" id="A0A8J5LTZ0"/>
<protein>
    <recommendedName>
        <fullName evidence="6">Protein DETOXIFICATION</fullName>
    </recommendedName>
    <alternativeName>
        <fullName evidence="6">Multidrug and toxic compound extrusion protein</fullName>
    </alternativeName>
</protein>
<reference evidence="7 8" key="1">
    <citation type="submission" date="2020-08" db="EMBL/GenBank/DDBJ databases">
        <title>Plant Genome Project.</title>
        <authorList>
            <person name="Zhang R.-G."/>
        </authorList>
    </citation>
    <scope>NUCLEOTIDE SEQUENCE [LARGE SCALE GENOMIC DNA]</scope>
    <source>
        <tissue evidence="7">Rhizome</tissue>
    </source>
</reference>
<gene>
    <name evidence="7" type="ORF">ZIOFF_015640</name>
</gene>
<evidence type="ECO:0000256" key="3">
    <source>
        <dbReference type="ARBA" id="ARBA00022692"/>
    </source>
</evidence>
<evidence type="ECO:0000256" key="6">
    <source>
        <dbReference type="RuleBase" id="RU004914"/>
    </source>
</evidence>
<feature type="transmembrane region" description="Helical" evidence="6">
    <location>
        <begin position="428"/>
        <end position="449"/>
    </location>
</feature>
<evidence type="ECO:0000313" key="8">
    <source>
        <dbReference type="Proteomes" id="UP000734854"/>
    </source>
</evidence>
<dbReference type="InterPro" id="IPR045069">
    <property type="entry name" value="MATE_euk"/>
</dbReference>
<dbReference type="GO" id="GO:0015297">
    <property type="term" value="F:antiporter activity"/>
    <property type="evidence" value="ECO:0007669"/>
    <property type="project" value="InterPro"/>
</dbReference>
<keyword evidence="3 6" id="KW-0812">Transmembrane</keyword>
<dbReference type="GO" id="GO:0016020">
    <property type="term" value="C:membrane"/>
    <property type="evidence" value="ECO:0007669"/>
    <property type="project" value="UniProtKB-SubCell"/>
</dbReference>